<organism evidence="1 2">
    <name type="scientific">Rhizobium leguminosarum bv. trifolii</name>
    <dbReference type="NCBI Taxonomy" id="386"/>
    <lineage>
        <taxon>Bacteria</taxon>
        <taxon>Pseudomonadati</taxon>
        <taxon>Pseudomonadota</taxon>
        <taxon>Alphaproteobacteria</taxon>
        <taxon>Hyphomicrobiales</taxon>
        <taxon>Rhizobiaceae</taxon>
        <taxon>Rhizobium/Agrobacterium group</taxon>
        <taxon>Rhizobium</taxon>
    </lineage>
</organism>
<evidence type="ECO:0000313" key="1">
    <source>
        <dbReference type="EMBL" id="RFB90478.1"/>
    </source>
</evidence>
<accession>A0A3E1BEG7</accession>
<protein>
    <submittedName>
        <fullName evidence="1">Chemotaxis protein</fullName>
    </submittedName>
</protein>
<sequence>MLAHALVSPIAAAYTSGRDIGRTLESARSRVEERFLEGGTVLLSVMDVLNRLLNSLESVTAALDNGESSDTGADLRATVQSLTALPVTEENRQQALLSLAQTGRELRKYVSDMQETMRYLRTFAVTVKITGAGIAEFAGFAQEILERIYSGTDEVNRFATHLDSLDKEVKLAASFGASVSKGYADTVPAVASALRDDAAKIAEHRKHLGVIAREVGAIARGVQSKVASTLSALQIGDITRQRIEHVQATLSLLEDFFAGEEGAGLDAGARKRLQNVVHHLTAAQMSDMCANFQRESENVVTTIASFDHDMREILKLRDQMSGASGESGGNFMRALESSVSAAHEIVQQVDTASRQADQVSQSTIGTAAKLSEAIANIRAVKTDIHYMALNTNLRCSRLGEEGRSINVVTAELRIFAGKLDESADAIVTGLPVLEAAAGRIAPAADAGAGGLGESLTSAVGNIHSAADVMENELKVLAENGREVAAKIGLLIGKLDFQRDLGEVFARCADVLDEAAGTEVADISDLTEVIAPLDRKIFKHYTMVQERSIHRDIIPASEDSAPAPAAAEPAKVESDEDLFADALF</sequence>
<proteinExistence type="predicted"/>
<dbReference type="SUPFAM" id="SSF58104">
    <property type="entry name" value="Methyl-accepting chemotaxis protein (MCP) signaling domain"/>
    <property type="match status" value="1"/>
</dbReference>
<dbReference type="EMBL" id="NAOO01000022">
    <property type="protein sequence ID" value="RFB90478.1"/>
    <property type="molecule type" value="Genomic_DNA"/>
</dbReference>
<dbReference type="Proteomes" id="UP000256748">
    <property type="component" value="Unassembled WGS sequence"/>
</dbReference>
<reference evidence="1 2" key="1">
    <citation type="submission" date="2017-03" db="EMBL/GenBank/DDBJ databases">
        <title>Genome analysis of Rhizobial strains effectives or ineffectives for nitrogen fixation isolated from bean seeds.</title>
        <authorList>
            <person name="Peralta H."/>
            <person name="Aguilar-Vera A."/>
            <person name="Mora Y."/>
            <person name="Vargas-Lagunas C."/>
            <person name="Girard L."/>
            <person name="Mora J."/>
        </authorList>
    </citation>
    <scope>NUCLEOTIDE SEQUENCE [LARGE SCALE GENOMIC DNA]</scope>
    <source>
        <strain evidence="1 2">CCGM5</strain>
    </source>
</reference>
<name>A0A3E1BEG7_RHILT</name>
<dbReference type="Gene3D" id="1.10.287.950">
    <property type="entry name" value="Methyl-accepting chemotaxis protein"/>
    <property type="match status" value="1"/>
</dbReference>
<gene>
    <name evidence="1" type="ORF">B5K10_19335</name>
</gene>
<evidence type="ECO:0000313" key="2">
    <source>
        <dbReference type="Proteomes" id="UP000256748"/>
    </source>
</evidence>
<dbReference type="AlphaFoldDB" id="A0A3E1BEG7"/>
<comment type="caution">
    <text evidence="1">The sequence shown here is derived from an EMBL/GenBank/DDBJ whole genome shotgun (WGS) entry which is preliminary data.</text>
</comment>